<dbReference type="InterPro" id="IPR015854">
    <property type="entry name" value="ABC_transpr_LolD-like"/>
</dbReference>
<keyword evidence="5" id="KW-1185">Reference proteome</keyword>
<dbReference type="PROSITE" id="PS50893">
    <property type="entry name" value="ABC_TRANSPORTER_2"/>
    <property type="match status" value="1"/>
</dbReference>
<comment type="caution">
    <text evidence="4">The sequence shown here is derived from an EMBL/GenBank/DDBJ whole genome shotgun (WGS) entry which is preliminary data.</text>
</comment>
<dbReference type="RefSeq" id="WP_168677762.1">
    <property type="nucleotide sequence ID" value="NZ_JAAXOY010000049.1"/>
</dbReference>
<dbReference type="SUPFAM" id="SSF52540">
    <property type="entry name" value="P-loop containing nucleoside triphosphate hydrolases"/>
    <property type="match status" value="1"/>
</dbReference>
<keyword evidence="2 4" id="KW-0067">ATP-binding</keyword>
<dbReference type="PANTHER" id="PTHR24220">
    <property type="entry name" value="IMPORT ATP-BINDING PROTEIN"/>
    <property type="match status" value="1"/>
</dbReference>
<evidence type="ECO:0000259" key="3">
    <source>
        <dbReference type="PROSITE" id="PS50893"/>
    </source>
</evidence>
<protein>
    <submittedName>
        <fullName evidence="4">ATP-binding cassette domain-containing protein</fullName>
    </submittedName>
</protein>
<feature type="domain" description="ABC transporter" evidence="3">
    <location>
        <begin position="2"/>
        <end position="211"/>
    </location>
</feature>
<evidence type="ECO:0000256" key="2">
    <source>
        <dbReference type="ARBA" id="ARBA00022840"/>
    </source>
</evidence>
<dbReference type="SMART" id="SM00382">
    <property type="entry name" value="AAA"/>
    <property type="match status" value="1"/>
</dbReference>
<evidence type="ECO:0000313" key="4">
    <source>
        <dbReference type="EMBL" id="NKY38689.1"/>
    </source>
</evidence>
<dbReference type="InterPro" id="IPR027417">
    <property type="entry name" value="P-loop_NTPase"/>
</dbReference>
<accession>A0ABX1JXL8</accession>
<evidence type="ECO:0000313" key="5">
    <source>
        <dbReference type="Proteomes" id="UP000777774"/>
    </source>
</evidence>
<dbReference type="GO" id="GO:0005524">
    <property type="term" value="F:ATP binding"/>
    <property type="evidence" value="ECO:0007669"/>
    <property type="project" value="UniProtKB-KW"/>
</dbReference>
<dbReference type="Proteomes" id="UP000777774">
    <property type="component" value="Unassembled WGS sequence"/>
</dbReference>
<dbReference type="EMBL" id="JAAXOY010000049">
    <property type="protein sequence ID" value="NKY38689.1"/>
    <property type="molecule type" value="Genomic_DNA"/>
</dbReference>
<sequence length="211" mass="22271">MISVDALAFGYGPRTGPVLRDLTCKFSEGALTTITGPSGGGKSTLLYLLGLMLTPTAGTVVLDGVATARLPDGERARLRATQIGFVFQDAVLDPARTVLDNVMEGALFTGTSRRVAERRARDLLGALGVEHRHDHRPGQISGGQAQRVALCRALVKSPTIILADEPSGNLDPASADVVWDTLRERAQSGATVIVATHDPLRAPTGDVRVQL</sequence>
<evidence type="ECO:0000256" key="1">
    <source>
        <dbReference type="ARBA" id="ARBA00022741"/>
    </source>
</evidence>
<keyword evidence="1" id="KW-0547">Nucleotide-binding</keyword>
<dbReference type="InterPro" id="IPR003593">
    <property type="entry name" value="AAA+_ATPase"/>
</dbReference>
<dbReference type="Pfam" id="PF00005">
    <property type="entry name" value="ABC_tran"/>
    <property type="match status" value="1"/>
</dbReference>
<proteinExistence type="predicted"/>
<gene>
    <name evidence="4" type="ORF">HGA02_03865</name>
</gene>
<dbReference type="InterPro" id="IPR003439">
    <property type="entry name" value="ABC_transporter-like_ATP-bd"/>
</dbReference>
<dbReference type="InterPro" id="IPR017871">
    <property type="entry name" value="ABC_transporter-like_CS"/>
</dbReference>
<dbReference type="PANTHER" id="PTHR24220:SF86">
    <property type="entry name" value="ABC TRANSPORTER ABCH.1"/>
    <property type="match status" value="1"/>
</dbReference>
<organism evidence="4 5">
    <name type="scientific">Cellulomonas septica</name>
    <dbReference type="NCBI Taxonomy" id="285080"/>
    <lineage>
        <taxon>Bacteria</taxon>
        <taxon>Bacillati</taxon>
        <taxon>Actinomycetota</taxon>
        <taxon>Actinomycetes</taxon>
        <taxon>Micrococcales</taxon>
        <taxon>Cellulomonadaceae</taxon>
        <taxon>Cellulomonas</taxon>
    </lineage>
</organism>
<name>A0ABX1JXL8_9CELL</name>
<dbReference type="PROSITE" id="PS00211">
    <property type="entry name" value="ABC_TRANSPORTER_1"/>
    <property type="match status" value="1"/>
</dbReference>
<reference evidence="4 5" key="1">
    <citation type="submission" date="2020-04" db="EMBL/GenBank/DDBJ databases">
        <title>MicrobeNet Type strains.</title>
        <authorList>
            <person name="Nicholson A.C."/>
        </authorList>
    </citation>
    <scope>NUCLEOTIDE SEQUENCE [LARGE SCALE GENOMIC DNA]</scope>
    <source>
        <strain evidence="4 5">ATCC BAA-787</strain>
    </source>
</reference>
<dbReference type="Gene3D" id="3.40.50.300">
    <property type="entry name" value="P-loop containing nucleotide triphosphate hydrolases"/>
    <property type="match status" value="1"/>
</dbReference>